<feature type="domain" description="F-box" evidence="1">
    <location>
        <begin position="5"/>
        <end position="52"/>
    </location>
</feature>
<comment type="caution">
    <text evidence="2">The sequence shown here is derived from an EMBL/GenBank/DDBJ whole genome shotgun (WGS) entry which is preliminary data.</text>
</comment>
<sequence length="332" mass="38860">MNRSNIHLLDFPNEILLIILRKLNNIDVLYSLVDINNGPLDIFAQEKMFTNTLNFTYTDDISLIDRYCINILPRINHNIKCFILEPVLLERILLAAVYPNLTEFKLFNFEQQIVSKYFTVASGDLFHNLSPERIQQTLINIGQHNTATIVNYLSRCTAECSIFSLPFTFGYLRYLGNIFPNIVFNYVTYLLVEDHDAFGHEFFVRIARSFPLLKHLHILNIQPQLSSNLTLSSDHSQSYSIIEYPHLTSLDVICSLTDYLEQFLDETKASVPCLTELEVSYRYLKTVTNNFTREETRRNCAKVKKLIAIEQFDNSQDFYHYFPSFEMYSRFD</sequence>
<evidence type="ECO:0000259" key="1">
    <source>
        <dbReference type="PROSITE" id="PS50181"/>
    </source>
</evidence>
<evidence type="ECO:0000313" key="3">
    <source>
        <dbReference type="Proteomes" id="UP000663869"/>
    </source>
</evidence>
<proteinExistence type="predicted"/>
<dbReference type="EMBL" id="CAJNYU010002477">
    <property type="protein sequence ID" value="CAF3557049.1"/>
    <property type="molecule type" value="Genomic_DNA"/>
</dbReference>
<dbReference type="AlphaFoldDB" id="A0A818KL91"/>
<protein>
    <recommendedName>
        <fullName evidence="1">F-box domain-containing protein</fullName>
    </recommendedName>
</protein>
<dbReference type="InterPro" id="IPR001810">
    <property type="entry name" value="F-box_dom"/>
</dbReference>
<evidence type="ECO:0000313" key="2">
    <source>
        <dbReference type="EMBL" id="CAF3557049.1"/>
    </source>
</evidence>
<accession>A0A818KL91</accession>
<reference evidence="2" key="1">
    <citation type="submission" date="2021-02" db="EMBL/GenBank/DDBJ databases">
        <authorList>
            <person name="Nowell W R."/>
        </authorList>
    </citation>
    <scope>NUCLEOTIDE SEQUENCE</scope>
</reference>
<dbReference type="PROSITE" id="PS50181">
    <property type="entry name" value="FBOX"/>
    <property type="match status" value="1"/>
</dbReference>
<gene>
    <name evidence="2" type="ORF">FME351_LOCUS19770</name>
</gene>
<organism evidence="2 3">
    <name type="scientific">Rotaria socialis</name>
    <dbReference type="NCBI Taxonomy" id="392032"/>
    <lineage>
        <taxon>Eukaryota</taxon>
        <taxon>Metazoa</taxon>
        <taxon>Spiralia</taxon>
        <taxon>Gnathifera</taxon>
        <taxon>Rotifera</taxon>
        <taxon>Eurotatoria</taxon>
        <taxon>Bdelloidea</taxon>
        <taxon>Philodinida</taxon>
        <taxon>Philodinidae</taxon>
        <taxon>Rotaria</taxon>
    </lineage>
</organism>
<dbReference type="Proteomes" id="UP000663869">
    <property type="component" value="Unassembled WGS sequence"/>
</dbReference>
<name>A0A818KL91_9BILA</name>